<organism evidence="1">
    <name type="scientific">Candidatus Kentrum sp. TC</name>
    <dbReference type="NCBI Taxonomy" id="2126339"/>
    <lineage>
        <taxon>Bacteria</taxon>
        <taxon>Pseudomonadati</taxon>
        <taxon>Pseudomonadota</taxon>
        <taxon>Gammaproteobacteria</taxon>
        <taxon>Candidatus Kentrum</taxon>
    </lineage>
</organism>
<gene>
    <name evidence="1" type="ORF">BECKTC1821E_GA0114239_100231</name>
    <name evidence="2" type="ORF">BECKTC1821F_GA0114240_100230</name>
</gene>
<reference evidence="1" key="1">
    <citation type="submission" date="2019-02" db="EMBL/GenBank/DDBJ databases">
        <authorList>
            <person name="Gruber-Vodicka R. H."/>
            <person name="Seah K. B. B."/>
        </authorList>
    </citation>
    <scope>NUCLEOTIDE SEQUENCE</scope>
    <source>
        <strain evidence="1">BECK_BZ125</strain>
        <strain evidence="2">BECK_BZ126</strain>
    </source>
</reference>
<sequence>MNYPGSSRAALSGLKPASDSAIRSFAPKNNFVEFALRLTTSLLPAKATCRDYPLAKP</sequence>
<dbReference type="EMBL" id="CAADFW010000002">
    <property type="protein sequence ID" value="VFK53168.1"/>
    <property type="molecule type" value="Genomic_DNA"/>
</dbReference>
<accession>A0A450Y9S8</accession>
<name>A0A450Y9S8_9GAMM</name>
<evidence type="ECO:0000313" key="1">
    <source>
        <dbReference type="EMBL" id="VFK38296.1"/>
    </source>
</evidence>
<dbReference type="EMBL" id="CAADFT010000002">
    <property type="protein sequence ID" value="VFK38296.1"/>
    <property type="molecule type" value="Genomic_DNA"/>
</dbReference>
<proteinExistence type="predicted"/>
<dbReference type="AlphaFoldDB" id="A0A450Y9S8"/>
<protein>
    <submittedName>
        <fullName evidence="1">Uncharacterized protein</fullName>
    </submittedName>
</protein>
<evidence type="ECO:0000313" key="2">
    <source>
        <dbReference type="EMBL" id="VFK53168.1"/>
    </source>
</evidence>